<feature type="domain" description="DUF7168" evidence="2">
    <location>
        <begin position="64"/>
        <end position="180"/>
    </location>
</feature>
<dbReference type="Pfam" id="PF23771">
    <property type="entry name" value="DUF7168"/>
    <property type="match status" value="1"/>
</dbReference>
<sequence>MIMNGKKYAKIVKKVKGLLAIAKDENKDEESQSAFLMAQRLMIQYDIDKADVLEEGEEAEPIGEESVTVYKKLFWWERTLGQIIAKNFRVKMFYNSKRKNGDQRKKSKVVFYGFGKDLELAKEMYILAYEVLLYHSQKYINRWYEDEGIARERYLTESIKSSYIRGFLGGLEARFEEQVAILTKRYEVMV</sequence>
<name>G9M851_ENTFC</name>
<reference evidence="3" key="1">
    <citation type="submission" date="2011-01" db="EMBL/GenBank/DDBJ databases">
        <title>Highly-conjugative pMG1-like enterococcus plasmid pZB18.</title>
        <authorList>
            <person name="Tomita H."/>
            <person name="Zheng B."/>
            <person name="Ike Y."/>
        </authorList>
    </citation>
    <scope>NUCLEOTIDE SEQUENCE</scope>
    <source>
        <strain evidence="3">ZB18</strain>
        <plasmid evidence="3">pZB18</plasmid>
    </source>
</reference>
<proteinExistence type="predicted"/>
<dbReference type="EMBL" id="AB611033">
    <property type="protein sequence ID" value="BAL40946.1"/>
    <property type="molecule type" value="Genomic_DNA"/>
</dbReference>
<protein>
    <submittedName>
        <fullName evidence="3">Uncharacterized protein</fullName>
    </submittedName>
</protein>
<organism evidence="3">
    <name type="scientific">Enterococcus faecium</name>
    <name type="common">Streptococcus faecium</name>
    <dbReference type="NCBI Taxonomy" id="1352"/>
    <lineage>
        <taxon>Bacteria</taxon>
        <taxon>Bacillati</taxon>
        <taxon>Bacillota</taxon>
        <taxon>Bacilli</taxon>
        <taxon>Lactobacillales</taxon>
        <taxon>Enterococcaceae</taxon>
        <taxon>Enterococcus</taxon>
    </lineage>
</organism>
<geneLocation type="plasmid" evidence="3">
    <name>pZB18</name>
</geneLocation>
<evidence type="ECO:0000313" key="3">
    <source>
        <dbReference type="EMBL" id="BAL40946.1"/>
    </source>
</evidence>
<feature type="domain" description="DUF2786" evidence="1">
    <location>
        <begin position="10"/>
        <end position="48"/>
    </location>
</feature>
<dbReference type="InterPro" id="IPR024498">
    <property type="entry name" value="DUF2786"/>
</dbReference>
<accession>G9M851</accession>
<dbReference type="AlphaFoldDB" id="G9M851"/>
<keyword evidence="3" id="KW-0614">Plasmid</keyword>
<evidence type="ECO:0000259" key="1">
    <source>
        <dbReference type="Pfam" id="PF10979"/>
    </source>
</evidence>
<dbReference type="Pfam" id="PF10979">
    <property type="entry name" value="DUF2786"/>
    <property type="match status" value="1"/>
</dbReference>
<evidence type="ECO:0000259" key="2">
    <source>
        <dbReference type="Pfam" id="PF23771"/>
    </source>
</evidence>
<dbReference type="InterPro" id="IPR055592">
    <property type="entry name" value="DUF7168"/>
</dbReference>